<name>A0AAJ2EWA8_9PSED</name>
<comment type="similarity">
    <text evidence="2">Belongs to the clavaminate synthase family.</text>
</comment>
<dbReference type="EMBL" id="JAVJAF010000001">
    <property type="protein sequence ID" value="MDR6233156.1"/>
    <property type="molecule type" value="Genomic_DNA"/>
</dbReference>
<comment type="cofactor">
    <cofactor evidence="1">
        <name>Fe(2+)</name>
        <dbReference type="ChEBI" id="CHEBI:29033"/>
    </cofactor>
</comment>
<evidence type="ECO:0000256" key="7">
    <source>
        <dbReference type="PIRSR" id="PIRSR019543-2"/>
    </source>
</evidence>
<keyword evidence="4 9" id="KW-0560">Oxidoreductase</keyword>
<keyword evidence="3 7" id="KW-0479">Metal-binding</keyword>
<evidence type="ECO:0000256" key="2">
    <source>
        <dbReference type="ARBA" id="ARBA00008425"/>
    </source>
</evidence>
<evidence type="ECO:0000256" key="6">
    <source>
        <dbReference type="ARBA" id="ARBA00023194"/>
    </source>
</evidence>
<dbReference type="EC" id="1.14.11.39" evidence="9"/>
<comment type="caution">
    <text evidence="9">The sequence shown here is derived from an EMBL/GenBank/DDBJ whole genome shotgun (WGS) entry which is preliminary data.</text>
</comment>
<dbReference type="Pfam" id="PF02668">
    <property type="entry name" value="TauD"/>
    <property type="match status" value="1"/>
</dbReference>
<evidence type="ECO:0000256" key="1">
    <source>
        <dbReference type="ARBA" id="ARBA00001954"/>
    </source>
</evidence>
<dbReference type="GO" id="GO:0017000">
    <property type="term" value="P:antibiotic biosynthetic process"/>
    <property type="evidence" value="ECO:0007669"/>
    <property type="project" value="UniProtKB-KW"/>
</dbReference>
<evidence type="ECO:0000313" key="10">
    <source>
        <dbReference type="Proteomes" id="UP001268036"/>
    </source>
</evidence>
<proteinExistence type="inferred from homology"/>
<dbReference type="PANTHER" id="PTHR10696">
    <property type="entry name" value="GAMMA-BUTYROBETAINE HYDROXYLASE-RELATED"/>
    <property type="match status" value="1"/>
</dbReference>
<dbReference type="AlphaFoldDB" id="A0AAJ2EWA8"/>
<dbReference type="PANTHER" id="PTHR10696:SF56">
    <property type="entry name" value="TAUD_TFDA-LIKE DOMAIN-CONTAINING PROTEIN"/>
    <property type="match status" value="1"/>
</dbReference>
<dbReference type="GO" id="GO:0016706">
    <property type="term" value="F:2-oxoglutarate-dependent dioxygenase activity"/>
    <property type="evidence" value="ECO:0007669"/>
    <property type="project" value="UniProtKB-ARBA"/>
</dbReference>
<dbReference type="InterPro" id="IPR050411">
    <property type="entry name" value="AlphaKG_dependent_hydroxylases"/>
</dbReference>
<keyword evidence="5 7" id="KW-0408">Iron</keyword>
<organism evidence="9 10">
    <name type="scientific">Pseudomonas oryzihabitans</name>
    <dbReference type="NCBI Taxonomy" id="47885"/>
    <lineage>
        <taxon>Bacteria</taxon>
        <taxon>Pseudomonadati</taxon>
        <taxon>Pseudomonadota</taxon>
        <taxon>Gammaproteobacteria</taxon>
        <taxon>Pseudomonadales</taxon>
        <taxon>Pseudomonadaceae</taxon>
        <taxon>Pseudomonas</taxon>
    </lineage>
</organism>
<feature type="binding site" evidence="7">
    <location>
        <position position="122"/>
    </location>
    <ligand>
        <name>Fe cation</name>
        <dbReference type="ChEBI" id="CHEBI:24875"/>
    </ligand>
</feature>
<evidence type="ECO:0000256" key="4">
    <source>
        <dbReference type="ARBA" id="ARBA00023002"/>
    </source>
</evidence>
<dbReference type="Proteomes" id="UP001268036">
    <property type="component" value="Unassembled WGS sequence"/>
</dbReference>
<dbReference type="Gene3D" id="3.60.130.10">
    <property type="entry name" value="Clavaminate synthase-like"/>
    <property type="match status" value="1"/>
</dbReference>
<gene>
    <name evidence="9" type="ORF">QE440_000897</name>
</gene>
<protein>
    <submittedName>
        <fullName evidence="9">L-asparagine oxygenase</fullName>
        <ecNumber evidence="9">1.14.11.39</ecNumber>
    </submittedName>
</protein>
<evidence type="ECO:0000256" key="5">
    <source>
        <dbReference type="ARBA" id="ARBA00023004"/>
    </source>
</evidence>
<reference evidence="9" key="1">
    <citation type="submission" date="2023-08" db="EMBL/GenBank/DDBJ databases">
        <title>Functional and genomic diversity of the sorghum phyllosphere microbiome.</title>
        <authorList>
            <person name="Shade A."/>
        </authorList>
    </citation>
    <scope>NUCLEOTIDE SEQUENCE</scope>
    <source>
        <strain evidence="9">SORGH_AS_0201</strain>
    </source>
</reference>
<dbReference type="InterPro" id="IPR014503">
    <property type="entry name" value="Clavaminate_syn-like"/>
</dbReference>
<dbReference type="InterPro" id="IPR042098">
    <property type="entry name" value="TauD-like_sf"/>
</dbReference>
<dbReference type="RefSeq" id="WP_309755777.1">
    <property type="nucleotide sequence ID" value="NZ_JAVJAF010000001.1"/>
</dbReference>
<dbReference type="SUPFAM" id="SSF51197">
    <property type="entry name" value="Clavaminate synthase-like"/>
    <property type="match status" value="1"/>
</dbReference>
<dbReference type="GO" id="GO:0005506">
    <property type="term" value="F:iron ion binding"/>
    <property type="evidence" value="ECO:0007669"/>
    <property type="project" value="InterPro"/>
</dbReference>
<feature type="binding site" evidence="7">
    <location>
        <position position="120"/>
    </location>
    <ligand>
        <name>Fe cation</name>
        <dbReference type="ChEBI" id="CHEBI:24875"/>
    </ligand>
</feature>
<feature type="domain" description="TauD/TfdA-like" evidence="8">
    <location>
        <begin position="40"/>
        <end position="274"/>
    </location>
</feature>
<keyword evidence="6" id="KW-0045">Antibiotic biosynthesis</keyword>
<accession>A0AAJ2EWA8</accession>
<evidence type="ECO:0000313" key="9">
    <source>
        <dbReference type="EMBL" id="MDR6233156.1"/>
    </source>
</evidence>
<evidence type="ECO:0000259" key="8">
    <source>
        <dbReference type="Pfam" id="PF02668"/>
    </source>
</evidence>
<evidence type="ECO:0000256" key="3">
    <source>
        <dbReference type="ARBA" id="ARBA00022723"/>
    </source>
</evidence>
<sequence>MYLGSVSFDALLDSALRQGELSAAAISDILHFRVFGNPQGFLLLPNQDIGSVPATPADRQSLAKPDYRSELLLLQATALLGDPIGYPQESDGSLINNFFPHAANARQLSSDSFDTELDLHTENAFHEVPPDFLALLCLRAAPHDDAITYIASVDKMLEEVDAETTELLFAEPFNFLSDYCLSEKNCRIDLGRHRPMLYGQRGKPYLRFDPHFMLARSARMQRLIEEIKEIAWSVAQPVRLAAGDLLIIDNRRAAHARSAFQARFDGSDRWIQRTFAISHQRQLIGETGDPSRIIDLRPYAP</sequence>
<dbReference type="PIRSF" id="PIRSF019543">
    <property type="entry name" value="Clavaminate_syn"/>
    <property type="match status" value="1"/>
</dbReference>
<dbReference type="InterPro" id="IPR003819">
    <property type="entry name" value="TauD/TfdA-like"/>
</dbReference>